<keyword evidence="2" id="KW-1185">Reference proteome</keyword>
<evidence type="ECO:0000313" key="2">
    <source>
        <dbReference type="Proteomes" id="UP001482620"/>
    </source>
</evidence>
<evidence type="ECO:0000313" key="1">
    <source>
        <dbReference type="EMBL" id="MEQ2253571.1"/>
    </source>
</evidence>
<accession>A0ABV0V8X9</accession>
<organism evidence="1 2">
    <name type="scientific">Ilyodon furcidens</name>
    <name type="common">goldbreast splitfin</name>
    <dbReference type="NCBI Taxonomy" id="33524"/>
    <lineage>
        <taxon>Eukaryota</taxon>
        <taxon>Metazoa</taxon>
        <taxon>Chordata</taxon>
        <taxon>Craniata</taxon>
        <taxon>Vertebrata</taxon>
        <taxon>Euteleostomi</taxon>
        <taxon>Actinopterygii</taxon>
        <taxon>Neopterygii</taxon>
        <taxon>Teleostei</taxon>
        <taxon>Neoteleostei</taxon>
        <taxon>Acanthomorphata</taxon>
        <taxon>Ovalentaria</taxon>
        <taxon>Atherinomorphae</taxon>
        <taxon>Cyprinodontiformes</taxon>
        <taxon>Goodeidae</taxon>
        <taxon>Ilyodon</taxon>
    </lineage>
</organism>
<protein>
    <submittedName>
        <fullName evidence="1">Uncharacterized protein</fullName>
    </submittedName>
</protein>
<dbReference type="EMBL" id="JAHRIQ010098422">
    <property type="protein sequence ID" value="MEQ2253571.1"/>
    <property type="molecule type" value="Genomic_DNA"/>
</dbReference>
<sequence length="121" mass="14023">MMGACSSHLFIHPISSLHSSSAAFFFPLYSCKLKMKKKKMHFYFVMPYCSNNNIYGCTRIRKLPKPKTFHQHPSTSINILENYRKVNKNLCLSEYLSLLVTKGNVTSVLVLCCNERRGYLY</sequence>
<reference evidence="1 2" key="1">
    <citation type="submission" date="2021-06" db="EMBL/GenBank/DDBJ databases">
        <authorList>
            <person name="Palmer J.M."/>
        </authorList>
    </citation>
    <scope>NUCLEOTIDE SEQUENCE [LARGE SCALE GENOMIC DNA]</scope>
    <source>
        <strain evidence="2">if_2019</strain>
        <tissue evidence="1">Muscle</tissue>
    </source>
</reference>
<comment type="caution">
    <text evidence="1">The sequence shown here is derived from an EMBL/GenBank/DDBJ whole genome shotgun (WGS) entry which is preliminary data.</text>
</comment>
<dbReference type="Proteomes" id="UP001482620">
    <property type="component" value="Unassembled WGS sequence"/>
</dbReference>
<name>A0ABV0V8X9_9TELE</name>
<gene>
    <name evidence="1" type="ORF">ILYODFUR_033534</name>
</gene>
<proteinExistence type="predicted"/>